<reference evidence="3" key="1">
    <citation type="submission" date="2020-08" db="EMBL/GenBank/DDBJ databases">
        <title>Genome public.</title>
        <authorList>
            <person name="Liu C."/>
            <person name="Sun Q."/>
        </authorList>
    </citation>
    <scope>NUCLEOTIDE SEQUENCE</scope>
    <source>
        <strain evidence="3">NSJ-55</strain>
    </source>
</reference>
<dbReference type="GO" id="GO:0030288">
    <property type="term" value="C:outer membrane-bounded periplasmic space"/>
    <property type="evidence" value="ECO:0007669"/>
    <property type="project" value="TreeGrafter"/>
</dbReference>
<dbReference type="PANTHER" id="PTHR30404">
    <property type="entry name" value="N-ACETYLMURAMOYL-L-ALANINE AMIDASE"/>
    <property type="match status" value="1"/>
</dbReference>
<dbReference type="SUPFAM" id="SSF53187">
    <property type="entry name" value="Zn-dependent exopeptidases"/>
    <property type="match status" value="1"/>
</dbReference>
<dbReference type="Pfam" id="PF01520">
    <property type="entry name" value="Amidase_3"/>
    <property type="match status" value="1"/>
</dbReference>
<name>A0A923LIY2_9FIRM</name>
<keyword evidence="4" id="KW-1185">Reference proteome</keyword>
<dbReference type="CDD" id="cd02696">
    <property type="entry name" value="MurNAc-LAA"/>
    <property type="match status" value="1"/>
</dbReference>
<dbReference type="Proteomes" id="UP000652477">
    <property type="component" value="Unassembled WGS sequence"/>
</dbReference>
<protein>
    <submittedName>
        <fullName evidence="3">N-acetylmuramoyl-L-alanine amidase</fullName>
    </submittedName>
</protein>
<dbReference type="GO" id="GO:0009253">
    <property type="term" value="P:peptidoglycan catabolic process"/>
    <property type="evidence" value="ECO:0007669"/>
    <property type="project" value="InterPro"/>
</dbReference>
<comment type="caution">
    <text evidence="3">The sequence shown here is derived from an EMBL/GenBank/DDBJ whole genome shotgun (WGS) entry which is preliminary data.</text>
</comment>
<dbReference type="PANTHER" id="PTHR30404:SF0">
    <property type="entry name" value="N-ACETYLMURAMOYL-L-ALANINE AMIDASE AMIC"/>
    <property type="match status" value="1"/>
</dbReference>
<dbReference type="Gene3D" id="3.40.630.40">
    <property type="entry name" value="Zn-dependent exopeptidases"/>
    <property type="match status" value="1"/>
</dbReference>
<keyword evidence="1" id="KW-0378">Hydrolase</keyword>
<organism evidence="3 4">
    <name type="scientific">Mediterraneibacter hominis</name>
    <dbReference type="NCBI Taxonomy" id="2763054"/>
    <lineage>
        <taxon>Bacteria</taxon>
        <taxon>Bacillati</taxon>
        <taxon>Bacillota</taxon>
        <taxon>Clostridia</taxon>
        <taxon>Lachnospirales</taxon>
        <taxon>Lachnospiraceae</taxon>
        <taxon>Mediterraneibacter</taxon>
    </lineage>
</organism>
<proteinExistence type="predicted"/>
<dbReference type="PROSITE" id="PS51257">
    <property type="entry name" value="PROKAR_LIPOPROTEIN"/>
    <property type="match status" value="1"/>
</dbReference>
<sequence>MRQKIKIVGVIVLLLCVIAACRAGGEYLYCHMNKSMETTAQKVDKREKPLVIVDAGHGGQDPGKIGVNDALEKDVNLSIAVYLKEYLEKRDVQVLMTREDGERLVNSQSGDLKERVKLINENSPDLTVSIHQNSYHEASVHGAQAFYFTHSKEAKTAAEIIQKTIKTVDTEGTREAKANDTYYLLKKTEVPVVIMECGFLSNYEEAEKLVTEEYQKALAEAIADGVIEYLESR</sequence>
<evidence type="ECO:0000313" key="3">
    <source>
        <dbReference type="EMBL" id="MBC5689153.1"/>
    </source>
</evidence>
<feature type="domain" description="MurNAc-LAA" evidence="2">
    <location>
        <begin position="116"/>
        <end position="227"/>
    </location>
</feature>
<gene>
    <name evidence="3" type="ORF">H8S37_09510</name>
</gene>
<dbReference type="AlphaFoldDB" id="A0A923LIY2"/>
<dbReference type="GO" id="GO:0008745">
    <property type="term" value="F:N-acetylmuramoyl-L-alanine amidase activity"/>
    <property type="evidence" value="ECO:0007669"/>
    <property type="project" value="InterPro"/>
</dbReference>
<dbReference type="RefSeq" id="WP_186875831.1">
    <property type="nucleotide sequence ID" value="NZ_JACOPF010000002.1"/>
</dbReference>
<dbReference type="InterPro" id="IPR050695">
    <property type="entry name" value="N-acetylmuramoyl_amidase_3"/>
</dbReference>
<evidence type="ECO:0000256" key="1">
    <source>
        <dbReference type="ARBA" id="ARBA00022801"/>
    </source>
</evidence>
<evidence type="ECO:0000313" key="4">
    <source>
        <dbReference type="Proteomes" id="UP000652477"/>
    </source>
</evidence>
<accession>A0A923LIY2</accession>
<evidence type="ECO:0000259" key="2">
    <source>
        <dbReference type="SMART" id="SM00646"/>
    </source>
</evidence>
<dbReference type="EMBL" id="JACOPF010000002">
    <property type="protein sequence ID" value="MBC5689153.1"/>
    <property type="molecule type" value="Genomic_DNA"/>
</dbReference>
<dbReference type="InterPro" id="IPR002508">
    <property type="entry name" value="MurNAc-LAA_cat"/>
</dbReference>
<dbReference type="SMART" id="SM00646">
    <property type="entry name" value="Ami_3"/>
    <property type="match status" value="1"/>
</dbReference>